<dbReference type="PANTHER" id="PTHR16238">
    <property type="entry name" value="GEM-ASSOCIATED PROTEIN 8"/>
    <property type="match status" value="1"/>
</dbReference>
<dbReference type="OrthoDB" id="5989213at2759"/>
<proteinExistence type="predicted"/>
<protein>
    <recommendedName>
        <fullName evidence="4">Gem-associated protein 8</fullName>
    </recommendedName>
</protein>
<dbReference type="Proteomes" id="UP001152622">
    <property type="component" value="Chromosome 9"/>
</dbReference>
<organism evidence="2 3">
    <name type="scientific">Synaphobranchus kaupii</name>
    <name type="common">Kaup's arrowtooth eel</name>
    <dbReference type="NCBI Taxonomy" id="118154"/>
    <lineage>
        <taxon>Eukaryota</taxon>
        <taxon>Metazoa</taxon>
        <taxon>Chordata</taxon>
        <taxon>Craniata</taxon>
        <taxon>Vertebrata</taxon>
        <taxon>Euteleostomi</taxon>
        <taxon>Actinopterygii</taxon>
        <taxon>Neopterygii</taxon>
        <taxon>Teleostei</taxon>
        <taxon>Anguilliformes</taxon>
        <taxon>Synaphobranchidae</taxon>
        <taxon>Synaphobranchus</taxon>
    </lineage>
</organism>
<dbReference type="Pfam" id="PF15348">
    <property type="entry name" value="GEMIN8"/>
    <property type="match status" value="1"/>
</dbReference>
<feature type="compositionally biased region" description="Acidic residues" evidence="1">
    <location>
        <begin position="95"/>
        <end position="110"/>
    </location>
</feature>
<dbReference type="GO" id="GO:0032797">
    <property type="term" value="C:SMN complex"/>
    <property type="evidence" value="ECO:0007669"/>
    <property type="project" value="InterPro"/>
</dbReference>
<comment type="caution">
    <text evidence="2">The sequence shown here is derived from an EMBL/GenBank/DDBJ whole genome shotgun (WGS) entry which is preliminary data.</text>
</comment>
<keyword evidence="3" id="KW-1185">Reference proteome</keyword>
<evidence type="ECO:0000256" key="1">
    <source>
        <dbReference type="SAM" id="MobiDB-lite"/>
    </source>
</evidence>
<dbReference type="InterPro" id="IPR034754">
    <property type="entry name" value="GEMIN8"/>
</dbReference>
<feature type="compositionally biased region" description="Pro residues" evidence="1">
    <location>
        <begin position="47"/>
        <end position="59"/>
    </location>
</feature>
<feature type="region of interest" description="Disordered" evidence="1">
    <location>
        <begin position="47"/>
        <end position="110"/>
    </location>
</feature>
<sequence>MDQHEVFSWFTHPVYNRYWQHYQQAMSWQQKHKQAYRRALMAYPFPPFPPSDPSAPPPRYSDWHTGEGAGRRGARNRARLPSERPSRRNQLCSESETDEQDTGSDSEIECDVSNMEITEELRQYFAQTEKHREELKKQQQMQAEQEGAYVLADRDLHRTSCNCPEITFMKYLDDTVIVDSSNSDDKLQSAVSQFQQWCEVNFLDFNVEKTEEITINPPLRPPYHRSRNS</sequence>
<evidence type="ECO:0008006" key="4">
    <source>
        <dbReference type="Google" id="ProtNLM"/>
    </source>
</evidence>
<gene>
    <name evidence="2" type="ORF">SKAU_G00250290</name>
</gene>
<dbReference type="EMBL" id="JAINUF010000009">
    <property type="protein sequence ID" value="KAJ8349899.1"/>
    <property type="molecule type" value="Genomic_DNA"/>
</dbReference>
<dbReference type="AlphaFoldDB" id="A0A9Q1F2N7"/>
<dbReference type="GO" id="GO:0000387">
    <property type="term" value="P:spliceosomal snRNP assembly"/>
    <property type="evidence" value="ECO:0007669"/>
    <property type="project" value="InterPro"/>
</dbReference>
<evidence type="ECO:0000313" key="3">
    <source>
        <dbReference type="Proteomes" id="UP001152622"/>
    </source>
</evidence>
<reference evidence="2" key="1">
    <citation type="journal article" date="2023" name="Science">
        <title>Genome structures resolve the early diversification of teleost fishes.</title>
        <authorList>
            <person name="Parey E."/>
            <person name="Louis A."/>
            <person name="Montfort J."/>
            <person name="Bouchez O."/>
            <person name="Roques C."/>
            <person name="Iampietro C."/>
            <person name="Lluch J."/>
            <person name="Castinel A."/>
            <person name="Donnadieu C."/>
            <person name="Desvignes T."/>
            <person name="Floi Bucao C."/>
            <person name="Jouanno E."/>
            <person name="Wen M."/>
            <person name="Mejri S."/>
            <person name="Dirks R."/>
            <person name="Jansen H."/>
            <person name="Henkel C."/>
            <person name="Chen W.J."/>
            <person name="Zahm M."/>
            <person name="Cabau C."/>
            <person name="Klopp C."/>
            <person name="Thompson A.W."/>
            <person name="Robinson-Rechavi M."/>
            <person name="Braasch I."/>
            <person name="Lecointre G."/>
            <person name="Bobe J."/>
            <person name="Postlethwait J.H."/>
            <person name="Berthelot C."/>
            <person name="Roest Crollius H."/>
            <person name="Guiguen Y."/>
        </authorList>
    </citation>
    <scope>NUCLEOTIDE SEQUENCE</scope>
    <source>
        <strain evidence="2">WJC10195</strain>
    </source>
</reference>
<evidence type="ECO:0000313" key="2">
    <source>
        <dbReference type="EMBL" id="KAJ8349899.1"/>
    </source>
</evidence>
<accession>A0A9Q1F2N7</accession>
<name>A0A9Q1F2N7_SYNKA</name>
<dbReference type="PANTHER" id="PTHR16238:SF7">
    <property type="entry name" value="GEM-ASSOCIATED PROTEIN 8"/>
    <property type="match status" value="1"/>
</dbReference>